<sequence>MLSIIFALYSISPVLIFSACLIRASDINCFVVCLFLYKCAPVLMPMDNKFNHILISLI</sequence>
<protein>
    <submittedName>
        <fullName evidence="1">Uncharacterized protein</fullName>
    </submittedName>
</protein>
<dbReference type="EMBL" id="KR029597">
    <property type="protein sequence ID" value="AKH47696.1"/>
    <property type="molecule type" value="Genomic_DNA"/>
</dbReference>
<organism evidence="1">
    <name type="scientific">uncultured marine virus</name>
    <dbReference type="NCBI Taxonomy" id="186617"/>
    <lineage>
        <taxon>Viruses</taxon>
        <taxon>environmental samples</taxon>
    </lineage>
</organism>
<evidence type="ECO:0000313" key="1">
    <source>
        <dbReference type="EMBL" id="AKH47696.1"/>
    </source>
</evidence>
<name>A0A0F7L9D6_9VIRU</name>
<accession>A0A0F7L9D6</accession>
<proteinExistence type="predicted"/>
<reference evidence="1" key="2">
    <citation type="submission" date="2015-03" db="EMBL/GenBank/DDBJ databases">
        <authorList>
            <person name="Chow C.-E.T."/>
            <person name="Winget D.M."/>
            <person name="White R.A.III."/>
            <person name="Hallam S.J."/>
            <person name="Suttle C.A."/>
        </authorList>
    </citation>
    <scope>NUCLEOTIDE SEQUENCE</scope>
    <source>
        <strain evidence="1">Oxic1_2</strain>
    </source>
</reference>
<reference evidence="1" key="1">
    <citation type="journal article" date="2015" name="Front. Microbiol.">
        <title>Combining genomic sequencing methods to explore viral diversity and reveal potential virus-host interactions.</title>
        <authorList>
            <person name="Chow C.E."/>
            <person name="Winget D.M."/>
            <person name="White R.A.III."/>
            <person name="Hallam S.J."/>
            <person name="Suttle C.A."/>
        </authorList>
    </citation>
    <scope>NUCLEOTIDE SEQUENCE</scope>
    <source>
        <strain evidence="1">Oxic1_2</strain>
    </source>
</reference>